<dbReference type="KEGG" id="plei:Q9312_05705"/>
<keyword evidence="1" id="KW-0175">Coiled coil</keyword>
<gene>
    <name evidence="3" type="ORF">Q9312_05705</name>
</gene>
<dbReference type="AlphaFoldDB" id="A0AA51RVV7"/>
<dbReference type="RefSeq" id="WP_309203622.1">
    <property type="nucleotide sequence ID" value="NZ_CP133548.1"/>
</dbReference>
<feature type="region of interest" description="Disordered" evidence="2">
    <location>
        <begin position="95"/>
        <end position="114"/>
    </location>
</feature>
<proteinExistence type="predicted"/>
<accession>A0AA51RVV7</accession>
<evidence type="ECO:0000313" key="4">
    <source>
        <dbReference type="Proteomes" id="UP001239782"/>
    </source>
</evidence>
<sequence>MTKTLLLSGALIISVGTNIYLSLSDEHSQKMSTMAQEIEILSENNARLSNRLTSLNEHYATLASQINRLTTDAVQTVTSSDVQVKPSDVASDIQASLEVENESSEESHSTTNENSDFMEQFAQKKMEDANYDPTQSIGEQFDNQSIDFQWASSYEQNLNELFQTNEALANMPLKGVSCKETICKVAIYANDIDSFSVANNLAKSLANQSWRDPDASFVFDNQPTDGVINIFIGKDGNSFQL</sequence>
<protein>
    <submittedName>
        <fullName evidence="3">Uncharacterized protein</fullName>
    </submittedName>
</protein>
<dbReference type="EMBL" id="CP133548">
    <property type="protein sequence ID" value="WMS88408.1"/>
    <property type="molecule type" value="Genomic_DNA"/>
</dbReference>
<feature type="coiled-coil region" evidence="1">
    <location>
        <begin position="31"/>
        <end position="58"/>
    </location>
</feature>
<organism evidence="3 4">
    <name type="scientific">Pleionea litopenaei</name>
    <dbReference type="NCBI Taxonomy" id="3070815"/>
    <lineage>
        <taxon>Bacteria</taxon>
        <taxon>Pseudomonadati</taxon>
        <taxon>Pseudomonadota</taxon>
        <taxon>Gammaproteobacteria</taxon>
        <taxon>Oceanospirillales</taxon>
        <taxon>Pleioneaceae</taxon>
        <taxon>Pleionea</taxon>
    </lineage>
</organism>
<evidence type="ECO:0000256" key="2">
    <source>
        <dbReference type="SAM" id="MobiDB-lite"/>
    </source>
</evidence>
<dbReference type="Proteomes" id="UP001239782">
    <property type="component" value="Chromosome"/>
</dbReference>
<name>A0AA51RVV7_9GAMM</name>
<keyword evidence="4" id="KW-1185">Reference proteome</keyword>
<evidence type="ECO:0000256" key="1">
    <source>
        <dbReference type="SAM" id="Coils"/>
    </source>
</evidence>
<evidence type="ECO:0000313" key="3">
    <source>
        <dbReference type="EMBL" id="WMS88408.1"/>
    </source>
</evidence>
<reference evidence="3 4" key="1">
    <citation type="submission" date="2023-08" db="EMBL/GenBank/DDBJ databases">
        <title>Pleionea litopenaei sp. nov., isolated from stomach of juvenile Litopenaeus vannamei.</title>
        <authorList>
            <person name="Rho A.M."/>
            <person name="Hwang C.Y."/>
        </authorList>
    </citation>
    <scope>NUCLEOTIDE SEQUENCE [LARGE SCALE GENOMIC DNA]</scope>
    <source>
        <strain evidence="3 4">HL-JVS1</strain>
    </source>
</reference>